<dbReference type="Proteomes" id="UP000019487">
    <property type="component" value="Unassembled WGS sequence"/>
</dbReference>
<dbReference type="Gene3D" id="1.10.510.10">
    <property type="entry name" value="Transferase(Phosphotransferase) domain 1"/>
    <property type="match status" value="1"/>
</dbReference>
<dbReference type="EMBL" id="AYSA01000025">
    <property type="protein sequence ID" value="ESZ99043.1"/>
    <property type="molecule type" value="Genomic_DNA"/>
</dbReference>
<name>W9CSE4_SCLBF</name>
<proteinExistence type="predicted"/>
<organism evidence="1 2">
    <name type="scientific">Sclerotinia borealis (strain F-4128)</name>
    <dbReference type="NCBI Taxonomy" id="1432307"/>
    <lineage>
        <taxon>Eukaryota</taxon>
        <taxon>Fungi</taxon>
        <taxon>Dikarya</taxon>
        <taxon>Ascomycota</taxon>
        <taxon>Pezizomycotina</taxon>
        <taxon>Leotiomycetes</taxon>
        <taxon>Helotiales</taxon>
        <taxon>Sclerotiniaceae</taxon>
        <taxon>Sclerotinia</taxon>
    </lineage>
</organism>
<protein>
    <submittedName>
        <fullName evidence="1">Uncharacterized protein</fullName>
    </submittedName>
</protein>
<evidence type="ECO:0000313" key="2">
    <source>
        <dbReference type="Proteomes" id="UP000019487"/>
    </source>
</evidence>
<dbReference type="OrthoDB" id="3487140at2759"/>
<comment type="caution">
    <text evidence="1">The sequence shown here is derived from an EMBL/GenBank/DDBJ whole genome shotgun (WGS) entry which is preliminary data.</text>
</comment>
<gene>
    <name evidence="1" type="ORF">SBOR_0577</name>
</gene>
<dbReference type="SUPFAM" id="SSF56112">
    <property type="entry name" value="Protein kinase-like (PK-like)"/>
    <property type="match status" value="1"/>
</dbReference>
<keyword evidence="2" id="KW-1185">Reference proteome</keyword>
<dbReference type="HOGENOM" id="CLU_1103326_0_0_1"/>
<dbReference type="InterPro" id="IPR011009">
    <property type="entry name" value="Kinase-like_dom_sf"/>
</dbReference>
<sequence>MQTSQHKVLQVQFLEANYKFELCKTNGDQQTNLDISNSKTVTIKVTAQQINQHGNNRMFICRYLSANDQDQDQDSDHNNDSKPPKIFIAKEFGDNKDELDTYERLASLQGVYIPKCFGEICWKDEDETDTDAENDLMYYKYKKALEVIGNKEIFHGDIAFRNLMWSENRGVRIIDFENAKMETEILMRGGNSVQRQNFIDLKCLFKVEDNDIIRENLPIRFTRQVLEPPVLSKEMLERYWLDRKIGERLEEN</sequence>
<evidence type="ECO:0000313" key="1">
    <source>
        <dbReference type="EMBL" id="ESZ99043.1"/>
    </source>
</evidence>
<accession>W9CSE4</accession>
<reference evidence="1 2" key="1">
    <citation type="journal article" date="2014" name="Genome Announc.">
        <title>Draft genome sequence of Sclerotinia borealis, a psychrophilic plant pathogenic fungus.</title>
        <authorList>
            <person name="Mardanov A.V."/>
            <person name="Beletsky A.V."/>
            <person name="Kadnikov V.V."/>
            <person name="Ignatov A.N."/>
            <person name="Ravin N.V."/>
        </authorList>
    </citation>
    <scope>NUCLEOTIDE SEQUENCE [LARGE SCALE GENOMIC DNA]</scope>
    <source>
        <strain evidence="2">F-4157</strain>
    </source>
</reference>
<dbReference type="AlphaFoldDB" id="W9CSE4"/>